<evidence type="ECO:0000256" key="3">
    <source>
        <dbReference type="ARBA" id="ARBA00023235"/>
    </source>
</evidence>
<dbReference type="Pfam" id="PF01263">
    <property type="entry name" value="Aldose_epim"/>
    <property type="match status" value="1"/>
</dbReference>
<dbReference type="UniPathway" id="UPA00242"/>
<dbReference type="EMBL" id="LNRQ01000002">
    <property type="protein sequence ID" value="KZN05886.1"/>
    <property type="molecule type" value="Genomic_DNA"/>
</dbReference>
<reference evidence="10" key="1">
    <citation type="journal article" date="2016" name="Nat. Genet.">
        <title>A high-quality carrot genome assembly provides new insights into carotenoid accumulation and asterid genome evolution.</title>
        <authorList>
            <person name="Iorizzo M."/>
            <person name="Ellison S."/>
            <person name="Senalik D."/>
            <person name="Zeng P."/>
            <person name="Satapoomin P."/>
            <person name="Huang J."/>
            <person name="Bowman M."/>
            <person name="Iovene M."/>
            <person name="Sanseverino W."/>
            <person name="Cavagnaro P."/>
            <person name="Yildiz M."/>
            <person name="Macko-Podgorni A."/>
            <person name="Moranska E."/>
            <person name="Grzebelus E."/>
            <person name="Grzebelus D."/>
            <person name="Ashrafi H."/>
            <person name="Zheng Z."/>
            <person name="Cheng S."/>
            <person name="Spooner D."/>
            <person name="Van Deynze A."/>
            <person name="Simon P."/>
        </authorList>
    </citation>
    <scope>NUCLEOTIDE SEQUENCE [LARGE SCALE GENOMIC DNA]</scope>
    <source>
        <tissue evidence="10">Leaf</tissue>
    </source>
</reference>
<dbReference type="SUPFAM" id="SSF74650">
    <property type="entry name" value="Galactose mutarotase-like"/>
    <property type="match status" value="1"/>
</dbReference>
<dbReference type="Gene3D" id="2.70.98.10">
    <property type="match status" value="1"/>
</dbReference>
<dbReference type="OMA" id="NWATYQF"/>
<organism evidence="10">
    <name type="scientific">Daucus carota subsp. sativus</name>
    <name type="common">Carrot</name>
    <dbReference type="NCBI Taxonomy" id="79200"/>
    <lineage>
        <taxon>Eukaryota</taxon>
        <taxon>Viridiplantae</taxon>
        <taxon>Streptophyta</taxon>
        <taxon>Embryophyta</taxon>
        <taxon>Tracheophyta</taxon>
        <taxon>Spermatophyta</taxon>
        <taxon>Magnoliopsida</taxon>
        <taxon>eudicotyledons</taxon>
        <taxon>Gunneridae</taxon>
        <taxon>Pentapetalae</taxon>
        <taxon>asterids</taxon>
        <taxon>campanulids</taxon>
        <taxon>Apiales</taxon>
        <taxon>Apiaceae</taxon>
        <taxon>Apioideae</taxon>
        <taxon>Scandiceae</taxon>
        <taxon>Daucinae</taxon>
        <taxon>Daucus</taxon>
        <taxon>Daucus sect. Daucus</taxon>
    </lineage>
</organism>
<dbReference type="InterPro" id="IPR047215">
    <property type="entry name" value="Galactose_mutarotase-like"/>
</dbReference>
<evidence type="ECO:0000256" key="6">
    <source>
        <dbReference type="PIRSR" id="PIRSR005096-1"/>
    </source>
</evidence>
<name>A0A166DZP1_DAUCS</name>
<dbReference type="InterPro" id="IPR014718">
    <property type="entry name" value="GH-type_carb-bd"/>
</dbReference>
<evidence type="ECO:0000256" key="7">
    <source>
        <dbReference type="PIRSR" id="PIRSR005096-2"/>
    </source>
</evidence>
<feature type="active site" description="Proton donor" evidence="6">
    <location>
        <position position="203"/>
    </location>
</feature>
<dbReference type="NCBIfam" id="NF008277">
    <property type="entry name" value="PRK11055.1"/>
    <property type="match status" value="1"/>
</dbReference>
<gene>
    <name evidence="10" type="ORF">DCAR_006723</name>
</gene>
<evidence type="ECO:0000256" key="5">
    <source>
        <dbReference type="PIRNR" id="PIRNR005096"/>
    </source>
</evidence>
<accession>A0A166DZP1</accession>
<feature type="chain" id="PRO_5007872484" description="Aldose 1-epimerase" evidence="9">
    <location>
        <begin position="19"/>
        <end position="369"/>
    </location>
</feature>
<protein>
    <recommendedName>
        <fullName evidence="5">Aldose 1-epimerase</fullName>
        <ecNumber evidence="5">5.1.3.3</ecNumber>
    </recommendedName>
</protein>
<evidence type="ECO:0000256" key="9">
    <source>
        <dbReference type="SAM" id="SignalP"/>
    </source>
</evidence>
<dbReference type="GO" id="GO:0006006">
    <property type="term" value="P:glucose metabolic process"/>
    <property type="evidence" value="ECO:0007669"/>
    <property type="project" value="TreeGrafter"/>
</dbReference>
<dbReference type="Gramene" id="KZN05886">
    <property type="protein sequence ID" value="KZN05886"/>
    <property type="gene ID" value="DCAR_006723"/>
</dbReference>
<dbReference type="GO" id="GO:0030246">
    <property type="term" value="F:carbohydrate binding"/>
    <property type="evidence" value="ECO:0007669"/>
    <property type="project" value="InterPro"/>
</dbReference>
<dbReference type="GO" id="GO:0004034">
    <property type="term" value="F:aldose 1-epimerase activity"/>
    <property type="evidence" value="ECO:0007669"/>
    <property type="project" value="UniProtKB-EC"/>
</dbReference>
<dbReference type="PIRSF" id="PIRSF005096">
    <property type="entry name" value="GALM"/>
    <property type="match status" value="1"/>
</dbReference>
<dbReference type="CDD" id="cd09019">
    <property type="entry name" value="galactose_mutarotase_like"/>
    <property type="match status" value="1"/>
</dbReference>
<dbReference type="PANTHER" id="PTHR10091:SF0">
    <property type="entry name" value="GALACTOSE MUTAROTASE"/>
    <property type="match status" value="1"/>
</dbReference>
<comment type="catalytic activity">
    <reaction evidence="5">
        <text>alpha-D-glucose = beta-D-glucose</text>
        <dbReference type="Rhea" id="RHEA:10264"/>
        <dbReference type="ChEBI" id="CHEBI:15903"/>
        <dbReference type="ChEBI" id="CHEBI:17925"/>
        <dbReference type="EC" id="5.1.3.3"/>
    </reaction>
</comment>
<dbReference type="InterPro" id="IPR011013">
    <property type="entry name" value="Gal_mutarotase_sf_dom"/>
</dbReference>
<feature type="signal peptide" evidence="9">
    <location>
        <begin position="1"/>
        <end position="18"/>
    </location>
</feature>
<evidence type="ECO:0000313" key="10">
    <source>
        <dbReference type="EMBL" id="KZN05886.1"/>
    </source>
</evidence>
<comment type="caution">
    <text evidence="10">The sequence shown here is derived from an EMBL/GenBank/DDBJ whole genome shotgun (WGS) entry which is preliminary data.</text>
</comment>
<dbReference type="STRING" id="79200.A0A166DZP1"/>
<feature type="binding site" evidence="8">
    <location>
        <begin position="203"/>
        <end position="205"/>
    </location>
    <ligand>
        <name>beta-D-galactose</name>
        <dbReference type="ChEBI" id="CHEBI:27667"/>
    </ligand>
</feature>
<keyword evidence="3 5" id="KW-0413">Isomerase</keyword>
<evidence type="ECO:0000256" key="1">
    <source>
        <dbReference type="ARBA" id="ARBA00005028"/>
    </source>
</evidence>
<evidence type="ECO:0000256" key="8">
    <source>
        <dbReference type="PIRSR" id="PIRSR005096-3"/>
    </source>
</evidence>
<dbReference type="InterPro" id="IPR015443">
    <property type="entry name" value="Aldose_1-epimerase"/>
</dbReference>
<comment type="pathway">
    <text evidence="1 5">Carbohydrate metabolism; hexose metabolism.</text>
</comment>
<feature type="binding site" evidence="7">
    <location>
        <position position="271"/>
    </location>
    <ligand>
        <name>beta-D-galactose</name>
        <dbReference type="ChEBI" id="CHEBI:27667"/>
    </ligand>
</feature>
<dbReference type="EC" id="5.1.3.3" evidence="5"/>
<sequence>MAGLFISIMMMMISLSSGSSASKALGVYEVKRGNFSAKFTNWGATLISLLVPDRYGMSYSYPTRAEHSVIGFRRNMADVALGYQSVYEYTNDTSYFGSIVGRVANRIGGAQFTIDGIHYKLKPNEKNNMLHGGVIGFSDVLWKVTKHESDRISFSYHSCDGEEGFPGDLEVSVSYAIVAPYVLSIRMRAKSLNKATPVNLAQHTYWNIGGHNSGDVLSDVIQIYGSQYTPTDDNLIPTGKLVSVKGTPYDFLEPQTIGSRIAQLLPLRGYDMNYVLDGGKKMKLAARVYNEKSGRVMELSTNVPGLQFYTANYVQNVTGKGGFVYQPHSALCLESQGFPDSVNHPNFPSQIVRPGKTYKHNMVFTFSTR</sequence>
<proteinExistence type="inferred from homology"/>
<evidence type="ECO:0000256" key="2">
    <source>
        <dbReference type="ARBA" id="ARBA00006206"/>
    </source>
</evidence>
<feature type="active site" description="Proton acceptor" evidence="6">
    <location>
        <position position="334"/>
    </location>
</feature>
<dbReference type="PANTHER" id="PTHR10091">
    <property type="entry name" value="ALDOSE-1-EPIMERASE"/>
    <property type="match status" value="1"/>
</dbReference>
<keyword evidence="9" id="KW-0732">Signal</keyword>
<dbReference type="AlphaFoldDB" id="A0A166DZP1"/>
<evidence type="ECO:0000256" key="4">
    <source>
        <dbReference type="ARBA" id="ARBA00023277"/>
    </source>
</evidence>
<keyword evidence="4 5" id="KW-0119">Carbohydrate metabolism</keyword>
<comment type="similarity">
    <text evidence="2 5">Belongs to the aldose epimerase family.</text>
</comment>
<feature type="binding site" evidence="8">
    <location>
        <begin position="105"/>
        <end position="106"/>
    </location>
    <ligand>
        <name>beta-D-galactose</name>
        <dbReference type="ChEBI" id="CHEBI:27667"/>
    </ligand>
</feature>
<dbReference type="InterPro" id="IPR008183">
    <property type="entry name" value="Aldose_1/G6P_1-epimerase"/>
</dbReference>
<dbReference type="GO" id="GO:0033499">
    <property type="term" value="P:galactose catabolic process via UDP-galactose, Leloir pathway"/>
    <property type="evidence" value="ECO:0007669"/>
    <property type="project" value="TreeGrafter"/>
</dbReference>